<dbReference type="RefSeq" id="XP_005839662.1">
    <property type="nucleotide sequence ID" value="XM_005839605.1"/>
</dbReference>
<dbReference type="EMBL" id="JH992972">
    <property type="protein sequence ID" value="EKX52682.1"/>
    <property type="molecule type" value="Genomic_DNA"/>
</dbReference>
<sequence length="389" mass="44837">MVRWLVVMTDTLDDAGSSHRLPPSSSSLVTLTHAISSLLHSRASQVTLDVRGLEGLDEFGREGEEVEEKLRSYQVCVVLGCWEIVPWEPHCTSLVCMLRCWLKTSKPLFCEATGAMLVWHVLCAPMRLIPENLVLLEPDEKPAPPLTARSTQSPKFLLQLMTGEILQRVSTGKEHGFVRLGNAGIRRRRHVVEETKRMLAIRAGRAVEQHWLMAKLLRFFPSDNLYKVSTSVRNWYLNVTLGNSERTSCEMSFEAFQGSRFLKKKYMYNNRRFGPYRQDLLIAICACQARRESKSISRRARRNQKDRHITYHNAKTFRWIKAQQQPSCHFYCHQLQARMLDSFFRDNREKYHNPLPISCTSLQGKDLLPADFKSIVQEADMKAAVPKLE</sequence>
<dbReference type="EnsemblProtists" id="EKX52682">
    <property type="protein sequence ID" value="EKX52682"/>
    <property type="gene ID" value="GUITHDRAFT_133711"/>
</dbReference>
<gene>
    <name evidence="1" type="ORF">GUITHDRAFT_133711</name>
</gene>
<accession>L1JWD7</accession>
<evidence type="ECO:0000313" key="2">
    <source>
        <dbReference type="EnsemblProtists" id="EKX52682"/>
    </source>
</evidence>
<protein>
    <submittedName>
        <fullName evidence="1 2">Uncharacterized protein</fullName>
    </submittedName>
</protein>
<dbReference type="KEGG" id="gtt:GUITHDRAFT_133711"/>
<name>L1JWD7_GUITC</name>
<dbReference type="PaxDb" id="55529-EKX52682"/>
<evidence type="ECO:0000313" key="1">
    <source>
        <dbReference type="EMBL" id="EKX52682.1"/>
    </source>
</evidence>
<dbReference type="HOGENOM" id="CLU_710700_0_0_1"/>
<dbReference type="AlphaFoldDB" id="L1JWD7"/>
<reference evidence="2" key="3">
    <citation type="submission" date="2015-06" db="UniProtKB">
        <authorList>
            <consortium name="EnsemblProtists"/>
        </authorList>
    </citation>
    <scope>IDENTIFICATION</scope>
</reference>
<evidence type="ECO:0000313" key="3">
    <source>
        <dbReference type="Proteomes" id="UP000011087"/>
    </source>
</evidence>
<reference evidence="3" key="2">
    <citation type="submission" date="2012-11" db="EMBL/GenBank/DDBJ databases">
        <authorList>
            <person name="Kuo A."/>
            <person name="Curtis B.A."/>
            <person name="Tanifuji G."/>
            <person name="Burki F."/>
            <person name="Gruber A."/>
            <person name="Irimia M."/>
            <person name="Maruyama S."/>
            <person name="Arias M.C."/>
            <person name="Ball S.G."/>
            <person name="Gile G.H."/>
            <person name="Hirakawa Y."/>
            <person name="Hopkins J.F."/>
            <person name="Rensing S.A."/>
            <person name="Schmutz J."/>
            <person name="Symeonidi A."/>
            <person name="Elias M."/>
            <person name="Eveleigh R.J."/>
            <person name="Herman E.K."/>
            <person name="Klute M.J."/>
            <person name="Nakayama T."/>
            <person name="Obornik M."/>
            <person name="Reyes-Prieto A."/>
            <person name="Armbrust E.V."/>
            <person name="Aves S.J."/>
            <person name="Beiko R.G."/>
            <person name="Coutinho P."/>
            <person name="Dacks J.B."/>
            <person name="Durnford D.G."/>
            <person name="Fast N.M."/>
            <person name="Green B.R."/>
            <person name="Grisdale C."/>
            <person name="Hempe F."/>
            <person name="Henrissat B."/>
            <person name="Hoppner M.P."/>
            <person name="Ishida K.-I."/>
            <person name="Kim E."/>
            <person name="Koreny L."/>
            <person name="Kroth P.G."/>
            <person name="Liu Y."/>
            <person name="Malik S.-B."/>
            <person name="Maier U.G."/>
            <person name="McRose D."/>
            <person name="Mock T."/>
            <person name="Neilson J.A."/>
            <person name="Onodera N.T."/>
            <person name="Poole A.M."/>
            <person name="Pritham E.J."/>
            <person name="Richards T.A."/>
            <person name="Rocap G."/>
            <person name="Roy S.W."/>
            <person name="Sarai C."/>
            <person name="Schaack S."/>
            <person name="Shirato S."/>
            <person name="Slamovits C.H."/>
            <person name="Spencer D.F."/>
            <person name="Suzuki S."/>
            <person name="Worden A.Z."/>
            <person name="Zauner S."/>
            <person name="Barry K."/>
            <person name="Bell C."/>
            <person name="Bharti A.K."/>
            <person name="Crow J.A."/>
            <person name="Grimwood J."/>
            <person name="Kramer R."/>
            <person name="Lindquist E."/>
            <person name="Lucas S."/>
            <person name="Salamov A."/>
            <person name="McFadden G.I."/>
            <person name="Lane C.E."/>
            <person name="Keeling P.J."/>
            <person name="Gray M.W."/>
            <person name="Grigoriev I.V."/>
            <person name="Archibald J.M."/>
        </authorList>
    </citation>
    <scope>NUCLEOTIDE SEQUENCE</scope>
    <source>
        <strain evidence="3">CCMP2712</strain>
    </source>
</reference>
<keyword evidence="3" id="KW-1185">Reference proteome</keyword>
<proteinExistence type="predicted"/>
<dbReference type="Proteomes" id="UP000011087">
    <property type="component" value="Unassembled WGS sequence"/>
</dbReference>
<reference evidence="1 3" key="1">
    <citation type="journal article" date="2012" name="Nature">
        <title>Algal genomes reveal evolutionary mosaicism and the fate of nucleomorphs.</title>
        <authorList>
            <consortium name="DOE Joint Genome Institute"/>
            <person name="Curtis B.A."/>
            <person name="Tanifuji G."/>
            <person name="Burki F."/>
            <person name="Gruber A."/>
            <person name="Irimia M."/>
            <person name="Maruyama S."/>
            <person name="Arias M.C."/>
            <person name="Ball S.G."/>
            <person name="Gile G.H."/>
            <person name="Hirakawa Y."/>
            <person name="Hopkins J.F."/>
            <person name="Kuo A."/>
            <person name="Rensing S.A."/>
            <person name="Schmutz J."/>
            <person name="Symeonidi A."/>
            <person name="Elias M."/>
            <person name="Eveleigh R.J."/>
            <person name="Herman E.K."/>
            <person name="Klute M.J."/>
            <person name="Nakayama T."/>
            <person name="Obornik M."/>
            <person name="Reyes-Prieto A."/>
            <person name="Armbrust E.V."/>
            <person name="Aves S.J."/>
            <person name="Beiko R.G."/>
            <person name="Coutinho P."/>
            <person name="Dacks J.B."/>
            <person name="Durnford D.G."/>
            <person name="Fast N.M."/>
            <person name="Green B.R."/>
            <person name="Grisdale C.J."/>
            <person name="Hempel F."/>
            <person name="Henrissat B."/>
            <person name="Hoppner M.P."/>
            <person name="Ishida K."/>
            <person name="Kim E."/>
            <person name="Koreny L."/>
            <person name="Kroth P.G."/>
            <person name="Liu Y."/>
            <person name="Malik S.B."/>
            <person name="Maier U.G."/>
            <person name="McRose D."/>
            <person name="Mock T."/>
            <person name="Neilson J.A."/>
            <person name="Onodera N.T."/>
            <person name="Poole A.M."/>
            <person name="Pritham E.J."/>
            <person name="Richards T.A."/>
            <person name="Rocap G."/>
            <person name="Roy S.W."/>
            <person name="Sarai C."/>
            <person name="Schaack S."/>
            <person name="Shirato S."/>
            <person name="Slamovits C.H."/>
            <person name="Spencer D.F."/>
            <person name="Suzuki S."/>
            <person name="Worden A.Z."/>
            <person name="Zauner S."/>
            <person name="Barry K."/>
            <person name="Bell C."/>
            <person name="Bharti A.K."/>
            <person name="Crow J.A."/>
            <person name="Grimwood J."/>
            <person name="Kramer R."/>
            <person name="Lindquist E."/>
            <person name="Lucas S."/>
            <person name="Salamov A."/>
            <person name="McFadden G.I."/>
            <person name="Lane C.E."/>
            <person name="Keeling P.J."/>
            <person name="Gray M.W."/>
            <person name="Grigoriev I.V."/>
            <person name="Archibald J.M."/>
        </authorList>
    </citation>
    <scope>NUCLEOTIDE SEQUENCE</scope>
    <source>
        <strain evidence="1 3">CCMP2712</strain>
    </source>
</reference>
<organism evidence="1">
    <name type="scientific">Guillardia theta (strain CCMP2712)</name>
    <name type="common">Cryptophyte</name>
    <dbReference type="NCBI Taxonomy" id="905079"/>
    <lineage>
        <taxon>Eukaryota</taxon>
        <taxon>Cryptophyceae</taxon>
        <taxon>Pyrenomonadales</taxon>
        <taxon>Geminigeraceae</taxon>
        <taxon>Guillardia</taxon>
    </lineage>
</organism>
<dbReference type="GeneID" id="17309271"/>